<dbReference type="GO" id="GO:0005634">
    <property type="term" value="C:nucleus"/>
    <property type="evidence" value="ECO:0007669"/>
    <property type="project" value="UniProtKB-SubCell"/>
</dbReference>
<evidence type="ECO:0000256" key="3">
    <source>
        <dbReference type="ARBA" id="ARBA00023125"/>
    </source>
</evidence>
<dbReference type="InterPro" id="IPR015300">
    <property type="entry name" value="DNA-bd_pseudobarrel_sf"/>
</dbReference>
<proteinExistence type="predicted"/>
<feature type="domain" description="TF-B3" evidence="7">
    <location>
        <begin position="32"/>
        <end position="139"/>
    </location>
</feature>
<keyword evidence="9" id="KW-1185">Reference proteome</keyword>
<dbReference type="Pfam" id="PF02362">
    <property type="entry name" value="B3"/>
    <property type="match status" value="1"/>
</dbReference>
<dbReference type="InterPro" id="IPR003340">
    <property type="entry name" value="B3_DNA-bd"/>
</dbReference>
<dbReference type="AlphaFoldDB" id="A0ABD3DXE1"/>
<keyword evidence="2" id="KW-0805">Transcription regulation</keyword>
<evidence type="ECO:0000256" key="2">
    <source>
        <dbReference type="ARBA" id="ARBA00023015"/>
    </source>
</evidence>
<evidence type="ECO:0000313" key="8">
    <source>
        <dbReference type="EMBL" id="KAL3646903.1"/>
    </source>
</evidence>
<dbReference type="Gene3D" id="2.40.330.10">
    <property type="entry name" value="DNA-binding pseudobarrel domain"/>
    <property type="match status" value="1"/>
</dbReference>
<feature type="region of interest" description="Disordered" evidence="6">
    <location>
        <begin position="142"/>
        <end position="163"/>
    </location>
</feature>
<dbReference type="SUPFAM" id="SSF101936">
    <property type="entry name" value="DNA-binding pseudobarrel domain"/>
    <property type="match status" value="1"/>
</dbReference>
<keyword evidence="4" id="KW-0804">Transcription</keyword>
<evidence type="ECO:0000313" key="9">
    <source>
        <dbReference type="Proteomes" id="UP001632038"/>
    </source>
</evidence>
<evidence type="ECO:0000256" key="1">
    <source>
        <dbReference type="ARBA" id="ARBA00004123"/>
    </source>
</evidence>
<accession>A0ABD3DXE1</accession>
<organism evidence="8 9">
    <name type="scientific">Castilleja foliolosa</name>
    <dbReference type="NCBI Taxonomy" id="1961234"/>
    <lineage>
        <taxon>Eukaryota</taxon>
        <taxon>Viridiplantae</taxon>
        <taxon>Streptophyta</taxon>
        <taxon>Embryophyta</taxon>
        <taxon>Tracheophyta</taxon>
        <taxon>Spermatophyta</taxon>
        <taxon>Magnoliopsida</taxon>
        <taxon>eudicotyledons</taxon>
        <taxon>Gunneridae</taxon>
        <taxon>Pentapetalae</taxon>
        <taxon>asterids</taxon>
        <taxon>lamiids</taxon>
        <taxon>Lamiales</taxon>
        <taxon>Orobanchaceae</taxon>
        <taxon>Pedicularideae</taxon>
        <taxon>Castillejinae</taxon>
        <taxon>Castilleja</taxon>
    </lineage>
</organism>
<evidence type="ECO:0000256" key="4">
    <source>
        <dbReference type="ARBA" id="ARBA00023163"/>
    </source>
</evidence>
<dbReference type="PANTHER" id="PTHR31140">
    <property type="entry name" value="B3 DOMAIN-CONTAINING TRANSCRIPTION FACTOR ABI3"/>
    <property type="match status" value="1"/>
</dbReference>
<protein>
    <recommendedName>
        <fullName evidence="7">TF-B3 domain-containing protein</fullName>
    </recommendedName>
</protein>
<dbReference type="SMART" id="SM01019">
    <property type="entry name" value="B3"/>
    <property type="match status" value="1"/>
</dbReference>
<dbReference type="PANTHER" id="PTHR31140:SF70">
    <property type="entry name" value="B3 DOMAIN-CONTAINING PROTEIN OS11G0156000"/>
    <property type="match status" value="1"/>
</dbReference>
<dbReference type="InterPro" id="IPR044800">
    <property type="entry name" value="LEC2-like"/>
</dbReference>
<evidence type="ECO:0000256" key="5">
    <source>
        <dbReference type="ARBA" id="ARBA00023242"/>
    </source>
</evidence>
<feature type="compositionally biased region" description="Gly residues" evidence="6">
    <location>
        <begin position="145"/>
        <end position="161"/>
    </location>
</feature>
<name>A0ABD3DXE1_9LAMI</name>
<keyword evidence="3" id="KW-0238">DNA-binding</keyword>
<dbReference type="PROSITE" id="PS50863">
    <property type="entry name" value="B3"/>
    <property type="match status" value="1"/>
</dbReference>
<dbReference type="Proteomes" id="UP001632038">
    <property type="component" value="Unassembled WGS sequence"/>
</dbReference>
<comment type="caution">
    <text evidence="8">The sequence shown here is derived from an EMBL/GenBank/DDBJ whole genome shotgun (WGS) entry which is preliminary data.</text>
</comment>
<evidence type="ECO:0000256" key="6">
    <source>
        <dbReference type="SAM" id="MobiDB-lite"/>
    </source>
</evidence>
<evidence type="ECO:0000259" key="7">
    <source>
        <dbReference type="PROSITE" id="PS50863"/>
    </source>
</evidence>
<sequence length="268" mass="30024">MSINQYSSQSSPYNYITSMESVEYEIPKMPLFEKPLTPSDVGKLNRLVIPKIHAENCFPLNAAAGADNPKGSCHLSFEDEAGKPWRFRYSYWNSSQSYVLTKGWSRFVKENRLSAGDIAVFSRHREDVGRFFIGWRRRDSSFDGESGGGAQPPPGDSGGGWSHVAYPCSHPRLQVASSLSYQSHCPRDAGSDITHNQTRAKSGNSKKLRLFGVNLEFWEADEPEPVLTPEDGSPMSSQGQTHQHTYPTCLFCGFESPEDMRKTHHRQG</sequence>
<dbReference type="EMBL" id="JAVIJP010000011">
    <property type="protein sequence ID" value="KAL3646903.1"/>
    <property type="molecule type" value="Genomic_DNA"/>
</dbReference>
<gene>
    <name evidence="8" type="ORF">CASFOL_009447</name>
</gene>
<comment type="subcellular location">
    <subcellularLocation>
        <location evidence="1">Nucleus</location>
    </subcellularLocation>
</comment>
<dbReference type="GO" id="GO:0003677">
    <property type="term" value="F:DNA binding"/>
    <property type="evidence" value="ECO:0007669"/>
    <property type="project" value="UniProtKB-KW"/>
</dbReference>
<dbReference type="CDD" id="cd10017">
    <property type="entry name" value="B3_DNA"/>
    <property type="match status" value="1"/>
</dbReference>
<reference evidence="9" key="1">
    <citation type="journal article" date="2024" name="IScience">
        <title>Strigolactones Initiate the Formation of Haustorium-like Structures in Castilleja.</title>
        <authorList>
            <person name="Buerger M."/>
            <person name="Peterson D."/>
            <person name="Chory J."/>
        </authorList>
    </citation>
    <scope>NUCLEOTIDE SEQUENCE [LARGE SCALE GENOMIC DNA]</scope>
</reference>
<keyword evidence="5" id="KW-0539">Nucleus</keyword>